<protein>
    <submittedName>
        <fullName evidence="1">Uncharacterized protein</fullName>
    </submittedName>
</protein>
<evidence type="ECO:0000313" key="2">
    <source>
        <dbReference type="Proteomes" id="UP001321473"/>
    </source>
</evidence>
<dbReference type="AlphaFoldDB" id="A0AAQ4D909"/>
<keyword evidence="2" id="KW-1185">Reference proteome</keyword>
<sequence length="131" mass="14868">MYQSRTYKTPIRSKRDGCHSTSSLISLCPGIRTREYVPNIGLLFLLRIHVNDSPRWRVKRCPILQNSSASNGVLVMAGSSGAQVQYPSCCPKYLNDRAKREFFKAVFLFATRAGTYVSRNCCLDGKKLSWR</sequence>
<gene>
    <name evidence="1" type="ORF">V5799_003419</name>
</gene>
<organism evidence="1 2">
    <name type="scientific">Amblyomma americanum</name>
    <name type="common">Lone star tick</name>
    <dbReference type="NCBI Taxonomy" id="6943"/>
    <lineage>
        <taxon>Eukaryota</taxon>
        <taxon>Metazoa</taxon>
        <taxon>Ecdysozoa</taxon>
        <taxon>Arthropoda</taxon>
        <taxon>Chelicerata</taxon>
        <taxon>Arachnida</taxon>
        <taxon>Acari</taxon>
        <taxon>Parasitiformes</taxon>
        <taxon>Ixodida</taxon>
        <taxon>Ixodoidea</taxon>
        <taxon>Ixodidae</taxon>
        <taxon>Amblyomminae</taxon>
        <taxon>Amblyomma</taxon>
    </lineage>
</organism>
<evidence type="ECO:0000313" key="1">
    <source>
        <dbReference type="EMBL" id="KAK8758949.1"/>
    </source>
</evidence>
<dbReference type="Proteomes" id="UP001321473">
    <property type="component" value="Unassembled WGS sequence"/>
</dbReference>
<proteinExistence type="predicted"/>
<reference evidence="1 2" key="1">
    <citation type="journal article" date="2023" name="Arcadia Sci">
        <title>De novo assembly of a long-read Amblyomma americanum tick genome.</title>
        <authorList>
            <person name="Chou S."/>
            <person name="Poskanzer K.E."/>
            <person name="Rollins M."/>
            <person name="Thuy-Boun P.S."/>
        </authorList>
    </citation>
    <scope>NUCLEOTIDE SEQUENCE [LARGE SCALE GENOMIC DNA]</scope>
    <source>
        <strain evidence="1">F_SG_1</strain>
        <tissue evidence="1">Salivary glands</tissue>
    </source>
</reference>
<comment type="caution">
    <text evidence="1">The sequence shown here is derived from an EMBL/GenBank/DDBJ whole genome shotgun (WGS) entry which is preliminary data.</text>
</comment>
<dbReference type="EMBL" id="JARKHS020033582">
    <property type="protein sequence ID" value="KAK8758949.1"/>
    <property type="molecule type" value="Genomic_DNA"/>
</dbReference>
<name>A0AAQ4D909_AMBAM</name>
<accession>A0AAQ4D909</accession>